<dbReference type="FunFam" id="3.30.450.20:FF:000120">
    <property type="entry name" value="PAS domain S-box protein"/>
    <property type="match status" value="1"/>
</dbReference>
<dbReference type="GO" id="GO:0004722">
    <property type="term" value="F:protein serine/threonine phosphatase activity"/>
    <property type="evidence" value="ECO:0007669"/>
    <property type="project" value="UniProtKB-EC"/>
</dbReference>
<evidence type="ECO:0000256" key="10">
    <source>
        <dbReference type="ARBA" id="ARBA00022912"/>
    </source>
</evidence>
<dbReference type="Gene3D" id="3.30.450.20">
    <property type="entry name" value="PAS domain"/>
    <property type="match status" value="2"/>
</dbReference>
<evidence type="ECO:0000256" key="7">
    <source>
        <dbReference type="ARBA" id="ARBA00022801"/>
    </source>
</evidence>
<dbReference type="InterPro" id="IPR052016">
    <property type="entry name" value="Bact_Sigma-Reg"/>
</dbReference>
<dbReference type="PANTHER" id="PTHR43156:SF2">
    <property type="entry name" value="STAGE II SPORULATION PROTEIN E"/>
    <property type="match status" value="1"/>
</dbReference>
<keyword evidence="19" id="KW-1185">Reference proteome</keyword>
<organism evidence="18 19">
    <name type="scientific">Streptomyces xanthii</name>
    <dbReference type="NCBI Taxonomy" id="2768069"/>
    <lineage>
        <taxon>Bacteria</taxon>
        <taxon>Bacillati</taxon>
        <taxon>Actinomycetota</taxon>
        <taxon>Actinomycetes</taxon>
        <taxon>Kitasatosporales</taxon>
        <taxon>Streptomycetaceae</taxon>
        <taxon>Streptomyces</taxon>
    </lineage>
</organism>
<dbReference type="SUPFAM" id="SSF55785">
    <property type="entry name" value="PYP-like sensor domain (PAS domain)"/>
    <property type="match status" value="2"/>
</dbReference>
<dbReference type="SMART" id="SM00091">
    <property type="entry name" value="PAS"/>
    <property type="match status" value="2"/>
</dbReference>
<keyword evidence="9" id="KW-0460">Magnesium</keyword>
<keyword evidence="10" id="KW-0904">Protein phosphatase</keyword>
<accession>A0A7H1BGT4</accession>
<evidence type="ECO:0000256" key="9">
    <source>
        <dbReference type="ARBA" id="ARBA00022842"/>
    </source>
</evidence>
<dbReference type="FunFam" id="3.60.40.10:FF:000005">
    <property type="entry name" value="Serine/threonine protein phosphatase"/>
    <property type="match status" value="1"/>
</dbReference>
<dbReference type="PROSITE" id="PS50112">
    <property type="entry name" value="PAS"/>
    <property type="match status" value="2"/>
</dbReference>
<dbReference type="FunFam" id="3.30.450.40:FF:000035">
    <property type="entry name" value="PAS sensor protein"/>
    <property type="match status" value="1"/>
</dbReference>
<gene>
    <name evidence="18" type="ORF">IAG42_32905</name>
</gene>
<feature type="domain" description="PAS" evidence="16">
    <location>
        <begin position="147"/>
        <end position="211"/>
    </location>
</feature>
<sequence>MGDGVTDPARPARGADPSVIMPAGVLLDLLGVCAVVLDDRGRIVLWSPQAEDVFGYSAEEALGQYAASLLVSDKDHDLVNGLFAQVMATGTPWAGAFPVVRRDGTRRLVEFRNMRLEDDEGAVYALGMAADQSQLKELEAALALSDQLVSQSPVGLALLDHDLRYVLVNPALERINGRPASDHIGRHPRDLLTSLDVDEIESTLRRVLETGVPVMDRHVVGRTAAAPDEDHAWSVSYYRLEGANGQILGVANSVVDITERHRAAAEAERGRRRLALLAEASTRIGTTLEVEKTAQELADVLVPGLADIAAVDILDAALELRRGEEGEGPRRFRALGFASAYPNQVAAAADRIGSLAAYRAERLITRCATTGRPIMVTHTGPADLAHIARNPEAAQLLAEAGVHSYLAVPLIAHNQVLGVVDLVRARNPVAFDEDDLLLAGELAARTAIAVDNARWHQSVRTAAETLQRSLLPGPLPPLHGLDVACRYQPAQSSSQVGGDWYDVLPLDGGRTALVVGDVMGHGIDAAAAMGRLRTATQAYADLALHPAEILHRLDRTAFDLETHIATCVYAVYDPYRHVCRIANAGHMPPVLIPRGGPPRLVPLPSGAPLGVGGVHYSTTEIALGPGDRLVLYTDGLVETRGDPIDDRLEQLLRLLSEPQGSLDEVCTRLLEGLSGPGVADDVALLIAEVPVTDGTRDAA</sequence>
<keyword evidence="3" id="KW-0808">Transferase</keyword>
<evidence type="ECO:0000256" key="3">
    <source>
        <dbReference type="ARBA" id="ARBA00022679"/>
    </source>
</evidence>
<name>A0A7H1BGT4_9ACTN</name>
<feature type="domain" description="PAS" evidence="16">
    <location>
        <begin position="35"/>
        <end position="90"/>
    </location>
</feature>
<evidence type="ECO:0000313" key="19">
    <source>
        <dbReference type="Proteomes" id="UP000516428"/>
    </source>
</evidence>
<keyword evidence="11" id="KW-0464">Manganese</keyword>
<dbReference type="InterPro" id="IPR003018">
    <property type="entry name" value="GAF"/>
</dbReference>
<feature type="domain" description="PPM-type phosphatase" evidence="17">
    <location>
        <begin position="482"/>
        <end position="689"/>
    </location>
</feature>
<evidence type="ECO:0000256" key="13">
    <source>
        <dbReference type="ARBA" id="ARBA00056274"/>
    </source>
</evidence>
<dbReference type="InterPro" id="IPR036457">
    <property type="entry name" value="PPM-type-like_dom_sf"/>
</dbReference>
<keyword evidence="4" id="KW-0479">Metal-binding</keyword>
<evidence type="ECO:0000313" key="18">
    <source>
        <dbReference type="EMBL" id="QNS07939.1"/>
    </source>
</evidence>
<dbReference type="NCBIfam" id="TIGR00229">
    <property type="entry name" value="sensory_box"/>
    <property type="match status" value="2"/>
</dbReference>
<keyword evidence="8" id="KW-0067">ATP-binding</keyword>
<dbReference type="InterPro" id="IPR035965">
    <property type="entry name" value="PAS-like_dom_sf"/>
</dbReference>
<dbReference type="Gene3D" id="3.30.450.40">
    <property type="match status" value="1"/>
</dbReference>
<dbReference type="RefSeq" id="WP_188340600.1">
    <property type="nucleotide sequence ID" value="NZ_CP061281.1"/>
</dbReference>
<evidence type="ECO:0000256" key="5">
    <source>
        <dbReference type="ARBA" id="ARBA00022741"/>
    </source>
</evidence>
<dbReference type="Pfam" id="PF08448">
    <property type="entry name" value="PAS_4"/>
    <property type="match status" value="2"/>
</dbReference>
<keyword evidence="2" id="KW-0597">Phosphoprotein</keyword>
<keyword evidence="7" id="KW-0378">Hydrolase</keyword>
<dbReference type="PANTHER" id="PTHR43156">
    <property type="entry name" value="STAGE II SPORULATION PROTEIN E-RELATED"/>
    <property type="match status" value="1"/>
</dbReference>
<evidence type="ECO:0000259" key="17">
    <source>
        <dbReference type="PROSITE" id="PS51746"/>
    </source>
</evidence>
<evidence type="ECO:0000256" key="6">
    <source>
        <dbReference type="ARBA" id="ARBA00022777"/>
    </source>
</evidence>
<dbReference type="InterPro" id="IPR013656">
    <property type="entry name" value="PAS_4"/>
</dbReference>
<comment type="catalytic activity">
    <reaction evidence="12">
        <text>O-phospho-L-seryl-[protein] + H2O = L-seryl-[protein] + phosphate</text>
        <dbReference type="Rhea" id="RHEA:20629"/>
        <dbReference type="Rhea" id="RHEA-COMP:9863"/>
        <dbReference type="Rhea" id="RHEA-COMP:11604"/>
        <dbReference type="ChEBI" id="CHEBI:15377"/>
        <dbReference type="ChEBI" id="CHEBI:29999"/>
        <dbReference type="ChEBI" id="CHEBI:43474"/>
        <dbReference type="ChEBI" id="CHEBI:83421"/>
        <dbReference type="EC" id="3.1.3.16"/>
    </reaction>
</comment>
<reference evidence="18 19" key="1">
    <citation type="submission" date="2020-09" db="EMBL/GenBank/DDBJ databases">
        <title>A novel species.</title>
        <authorList>
            <person name="Gao J."/>
        </authorList>
    </citation>
    <scope>NUCLEOTIDE SEQUENCE [LARGE SCALE GENOMIC DNA]</scope>
    <source>
        <strain evidence="18 19">CRXT-Y-14</strain>
    </source>
</reference>
<evidence type="ECO:0000256" key="14">
    <source>
        <dbReference type="ARBA" id="ARBA00075117"/>
    </source>
</evidence>
<evidence type="ECO:0000256" key="11">
    <source>
        <dbReference type="ARBA" id="ARBA00023211"/>
    </source>
</evidence>
<comment type="function">
    <text evidence="13">Primarily acts as an independent SigF regulator that is sensitive to the osmosensory signal, mediating the cross talk of PknD with the SigF regulon. Possesses both phosphatase and kinase activities. The kinase domain functions as a classic anti-sigma factor-like kinase to phosphorylate the anti-anti-sigma factor domain at the canonical regulatory site, and the phosphatase domain antagonizes this activity.</text>
</comment>
<dbReference type="GO" id="GO:0016301">
    <property type="term" value="F:kinase activity"/>
    <property type="evidence" value="ECO:0007669"/>
    <property type="project" value="UniProtKB-KW"/>
</dbReference>
<dbReference type="EC" id="3.1.3.16" evidence="1"/>
<dbReference type="GO" id="GO:0046872">
    <property type="term" value="F:metal ion binding"/>
    <property type="evidence" value="ECO:0007669"/>
    <property type="project" value="UniProtKB-KW"/>
</dbReference>
<dbReference type="GO" id="GO:0005524">
    <property type="term" value="F:ATP binding"/>
    <property type="evidence" value="ECO:0007669"/>
    <property type="project" value="UniProtKB-KW"/>
</dbReference>
<dbReference type="InterPro" id="IPR000014">
    <property type="entry name" value="PAS"/>
</dbReference>
<dbReference type="SMART" id="SM00065">
    <property type="entry name" value="GAF"/>
    <property type="match status" value="1"/>
</dbReference>
<dbReference type="Pfam" id="PF07228">
    <property type="entry name" value="SpoIIE"/>
    <property type="match status" value="1"/>
</dbReference>
<dbReference type="SMART" id="SM00331">
    <property type="entry name" value="PP2C_SIG"/>
    <property type="match status" value="1"/>
</dbReference>
<dbReference type="InterPro" id="IPR001932">
    <property type="entry name" value="PPM-type_phosphatase-like_dom"/>
</dbReference>
<evidence type="ECO:0000256" key="1">
    <source>
        <dbReference type="ARBA" id="ARBA00013081"/>
    </source>
</evidence>
<dbReference type="InterPro" id="IPR029016">
    <property type="entry name" value="GAF-like_dom_sf"/>
</dbReference>
<dbReference type="CDD" id="cd00130">
    <property type="entry name" value="PAS"/>
    <property type="match status" value="2"/>
</dbReference>
<dbReference type="AlphaFoldDB" id="A0A7H1BGT4"/>
<evidence type="ECO:0000256" key="2">
    <source>
        <dbReference type="ARBA" id="ARBA00022553"/>
    </source>
</evidence>
<dbReference type="Proteomes" id="UP000516428">
    <property type="component" value="Chromosome"/>
</dbReference>
<keyword evidence="6" id="KW-0418">Kinase</keyword>
<dbReference type="EMBL" id="CP061281">
    <property type="protein sequence ID" value="QNS07939.1"/>
    <property type="molecule type" value="Genomic_DNA"/>
</dbReference>
<evidence type="ECO:0000256" key="8">
    <source>
        <dbReference type="ARBA" id="ARBA00022840"/>
    </source>
</evidence>
<dbReference type="SUPFAM" id="SSF81606">
    <property type="entry name" value="PP2C-like"/>
    <property type="match status" value="1"/>
</dbReference>
<dbReference type="Gene3D" id="3.60.40.10">
    <property type="entry name" value="PPM-type phosphatase domain"/>
    <property type="match status" value="1"/>
</dbReference>
<evidence type="ECO:0000259" key="16">
    <source>
        <dbReference type="PROSITE" id="PS50112"/>
    </source>
</evidence>
<keyword evidence="5" id="KW-0547">Nucleotide-binding</keyword>
<evidence type="ECO:0000256" key="15">
    <source>
        <dbReference type="ARBA" id="ARBA00081350"/>
    </source>
</evidence>
<proteinExistence type="predicted"/>
<evidence type="ECO:0000256" key="4">
    <source>
        <dbReference type="ARBA" id="ARBA00022723"/>
    </source>
</evidence>
<dbReference type="Pfam" id="PF01590">
    <property type="entry name" value="GAF"/>
    <property type="match status" value="1"/>
</dbReference>
<dbReference type="SUPFAM" id="SSF55781">
    <property type="entry name" value="GAF domain-like"/>
    <property type="match status" value="1"/>
</dbReference>
<dbReference type="KEGG" id="sxn:IAG42_32905"/>
<dbReference type="PROSITE" id="PS51746">
    <property type="entry name" value="PPM_2"/>
    <property type="match status" value="1"/>
</dbReference>
<evidence type="ECO:0000256" key="12">
    <source>
        <dbReference type="ARBA" id="ARBA00047761"/>
    </source>
</evidence>
<protein>
    <recommendedName>
        <fullName evidence="1">protein-serine/threonine phosphatase</fullName>
        <ecNumber evidence="1">3.1.3.16</ecNumber>
    </recommendedName>
    <alternativeName>
        <fullName evidence="15">Protein-serine/threonine phosphatase</fullName>
    </alternativeName>
    <alternativeName>
        <fullName evidence="14">Serine/threonine-protein kinase</fullName>
    </alternativeName>
</protein>